<feature type="region of interest" description="Disordered" evidence="1">
    <location>
        <begin position="52"/>
        <end position="83"/>
    </location>
</feature>
<feature type="compositionally biased region" description="Low complexity" evidence="1">
    <location>
        <begin position="59"/>
        <end position="82"/>
    </location>
</feature>
<proteinExistence type="predicted"/>
<feature type="transmembrane region" description="Helical" evidence="2">
    <location>
        <begin position="216"/>
        <end position="238"/>
    </location>
</feature>
<dbReference type="Proteomes" id="UP001280581">
    <property type="component" value="Unassembled WGS sequence"/>
</dbReference>
<dbReference type="PANTHER" id="PTHR37544:SF3">
    <property type="entry name" value="SPRAY"/>
    <property type="match status" value="1"/>
</dbReference>
<protein>
    <submittedName>
        <fullName evidence="3">Uncharacterized protein</fullName>
    </submittedName>
</protein>
<comment type="caution">
    <text evidence="3">The sequence shown here is derived from an EMBL/GenBank/DDBJ whole genome shotgun (WGS) entry which is preliminary data.</text>
</comment>
<dbReference type="PANTHER" id="PTHR37544">
    <property type="entry name" value="SPRAY-RELATED"/>
    <property type="match status" value="1"/>
</dbReference>
<feature type="compositionally biased region" description="Basic and acidic residues" evidence="1">
    <location>
        <begin position="1"/>
        <end position="14"/>
    </location>
</feature>
<dbReference type="InterPro" id="IPR021840">
    <property type="entry name" value="DUF3433"/>
</dbReference>
<evidence type="ECO:0000256" key="2">
    <source>
        <dbReference type="SAM" id="Phobius"/>
    </source>
</evidence>
<feature type="transmembrane region" description="Helical" evidence="2">
    <location>
        <begin position="282"/>
        <end position="301"/>
    </location>
</feature>
<sequence length="663" mass="71487">MHDARDSPIHERNSIFDPLEGGEMMKRQLIEDDPLTTTSIPVDIPPSGTFVPAPGEFLQTTSSSSSSSSTSQQIMSTQPPSSYLQFDPVSTSSVPTVGAPGPGEFLQPTGGIVISTPSPPGAPRPTAYLNSVITSNGIEVTQTILPNAVISSVTTIDGTPVTQVIQAFTTLVTTDGTPYIATIPATATPTGGSKIDDLINDIVGEEKDTYVDGEEMYFLGAYLPVIIATLFALPWTLIGETTKSLEPFYQMAKNRGSPAERSLAANFGDLLAPLWAPFRTQWAVIISSILAWLAFLIVPLAPEAISVRVIGECNGGCNGRIGVFLPAARAIEGALAVMVIFQIILIAYLWKKKTGVSADPRCIAGLATVFSDPDVQREFSEIYGAEDQNHLYHVLKGRNYKFETSADTDGYTRKVAIIGAVSSPGSIPQSSEEKHQYTTVSAVELDQRLNMRHAHRISAMLFAILIVGLLAVIITYKHTGGDTGFERFMSGQGFGVKFVFTLAAVIVGWFWARLFRAIALYAPYRRLFSGNATAQESILISPPLHPIVGVASSISSGQYLLALIAVIALLSEVLCVTLSAIPFNPATLYSAFNVSTWISVASLTIMLGTLLFIFFYREPVMPIKPDTVAAWVTHKRGLQVEKGVMTMLVFVEGIFYVGTKLEI</sequence>
<feature type="transmembrane region" description="Helical" evidence="2">
    <location>
        <begin position="330"/>
        <end position="350"/>
    </location>
</feature>
<feature type="transmembrane region" description="Helical" evidence="2">
    <location>
        <begin position="594"/>
        <end position="616"/>
    </location>
</feature>
<feature type="transmembrane region" description="Helical" evidence="2">
    <location>
        <begin position="457"/>
        <end position="476"/>
    </location>
</feature>
<dbReference type="Pfam" id="PF11915">
    <property type="entry name" value="DUF3433"/>
    <property type="match status" value="2"/>
</dbReference>
<name>A0AAN6LTC1_9PLEO</name>
<evidence type="ECO:0000256" key="1">
    <source>
        <dbReference type="SAM" id="MobiDB-lite"/>
    </source>
</evidence>
<evidence type="ECO:0000313" key="4">
    <source>
        <dbReference type="Proteomes" id="UP001280581"/>
    </source>
</evidence>
<gene>
    <name evidence="3" type="ORF">GRF29_154g920193</name>
</gene>
<feature type="region of interest" description="Disordered" evidence="1">
    <location>
        <begin position="1"/>
        <end position="21"/>
    </location>
</feature>
<keyword evidence="2" id="KW-0472">Membrane</keyword>
<feature type="transmembrane region" description="Helical" evidence="2">
    <location>
        <begin position="496"/>
        <end position="515"/>
    </location>
</feature>
<feature type="transmembrane region" description="Helical" evidence="2">
    <location>
        <begin position="559"/>
        <end position="582"/>
    </location>
</feature>
<accession>A0AAN6LTC1</accession>
<evidence type="ECO:0000313" key="3">
    <source>
        <dbReference type="EMBL" id="KAK3202841.1"/>
    </source>
</evidence>
<reference evidence="3 4" key="1">
    <citation type="submission" date="2021-02" db="EMBL/GenBank/DDBJ databases">
        <title>Genome assembly of Pseudopithomyces chartarum.</title>
        <authorList>
            <person name="Jauregui R."/>
            <person name="Singh J."/>
            <person name="Voisey C."/>
        </authorList>
    </citation>
    <scope>NUCLEOTIDE SEQUENCE [LARGE SCALE GENOMIC DNA]</scope>
    <source>
        <strain evidence="3 4">AGR01</strain>
    </source>
</reference>
<organism evidence="3 4">
    <name type="scientific">Pseudopithomyces chartarum</name>
    <dbReference type="NCBI Taxonomy" id="1892770"/>
    <lineage>
        <taxon>Eukaryota</taxon>
        <taxon>Fungi</taxon>
        <taxon>Dikarya</taxon>
        <taxon>Ascomycota</taxon>
        <taxon>Pezizomycotina</taxon>
        <taxon>Dothideomycetes</taxon>
        <taxon>Pleosporomycetidae</taxon>
        <taxon>Pleosporales</taxon>
        <taxon>Massarineae</taxon>
        <taxon>Didymosphaeriaceae</taxon>
        <taxon>Pseudopithomyces</taxon>
    </lineage>
</organism>
<dbReference type="AlphaFoldDB" id="A0AAN6LTC1"/>
<dbReference type="EMBL" id="WVTA01000013">
    <property type="protein sequence ID" value="KAK3202841.1"/>
    <property type="molecule type" value="Genomic_DNA"/>
</dbReference>
<keyword evidence="2" id="KW-0812">Transmembrane</keyword>
<keyword evidence="4" id="KW-1185">Reference proteome</keyword>
<keyword evidence="2" id="KW-1133">Transmembrane helix</keyword>